<keyword evidence="3 5" id="KW-0067">ATP-binding</keyword>
<dbReference type="Gene3D" id="3.40.50.300">
    <property type="entry name" value="P-loop containing nucleotide triphosphate hydrolases"/>
    <property type="match status" value="1"/>
</dbReference>
<dbReference type="InterPro" id="IPR017871">
    <property type="entry name" value="ABC_transporter-like_CS"/>
</dbReference>
<dbReference type="EMBL" id="JACXYY010000005">
    <property type="protein sequence ID" value="MBD3915643.1"/>
    <property type="molecule type" value="Genomic_DNA"/>
</dbReference>
<evidence type="ECO:0000256" key="2">
    <source>
        <dbReference type="ARBA" id="ARBA00022741"/>
    </source>
</evidence>
<keyword evidence="6" id="KW-1185">Reference proteome</keyword>
<keyword evidence="1" id="KW-0813">Transport</keyword>
<dbReference type="PROSITE" id="PS00211">
    <property type="entry name" value="ABC_TRANSPORTER_1"/>
    <property type="match status" value="1"/>
</dbReference>
<dbReference type="InterPro" id="IPR017911">
    <property type="entry name" value="MacB-like_ATP-bd"/>
</dbReference>
<protein>
    <submittedName>
        <fullName evidence="5">ABC transporter ATP-binding protein</fullName>
    </submittedName>
</protein>
<dbReference type="GO" id="GO:0005524">
    <property type="term" value="F:ATP binding"/>
    <property type="evidence" value="ECO:0007669"/>
    <property type="project" value="UniProtKB-KW"/>
</dbReference>
<comment type="caution">
    <text evidence="5">The sequence shown here is derived from an EMBL/GenBank/DDBJ whole genome shotgun (WGS) entry which is preliminary data.</text>
</comment>
<dbReference type="PANTHER" id="PTHR24220">
    <property type="entry name" value="IMPORT ATP-BINDING PROTEIN"/>
    <property type="match status" value="1"/>
</dbReference>
<evidence type="ECO:0000256" key="1">
    <source>
        <dbReference type="ARBA" id="ARBA00022448"/>
    </source>
</evidence>
<dbReference type="InterPro" id="IPR015854">
    <property type="entry name" value="ABC_transpr_LolD-like"/>
</dbReference>
<sequence>MSTTHSSTVSGAPCASTSASDHAAVRQVAVRLTAVRRTYAGSVPVEALRGVDLELVAASVTAVMGPSGSGKSTLLNIAAGLDVPTSGTVAVGGHDLDTMSADALTRFRREHVGFVFQGYNLLPHLDVLSNIALPLVLAGRGLDAAWTAELLDLLGLTGTEHRRPGELSGGQAQRVAIARALVTRPAVVLADEPTGALDSRTGQQVLDLFLGVARRLGQTLVIVTHDPSVAAATEEVVLLADGRVADRLAAPSAEQVSDRLLALGR</sequence>
<proteinExistence type="predicted"/>
<evidence type="ECO:0000259" key="4">
    <source>
        <dbReference type="PROSITE" id="PS50893"/>
    </source>
</evidence>
<dbReference type="CDD" id="cd03255">
    <property type="entry name" value="ABC_MJ0796_LolCDE_FtsE"/>
    <property type="match status" value="1"/>
</dbReference>
<reference evidence="5 6" key="1">
    <citation type="submission" date="2020-09" db="EMBL/GenBank/DDBJ databases">
        <title>novel species in genus Nocardioides.</title>
        <authorList>
            <person name="Zhang G."/>
        </authorList>
    </citation>
    <scope>NUCLEOTIDE SEQUENCE [LARGE SCALE GENOMIC DNA]</scope>
    <source>
        <strain evidence="5 6">19197</strain>
    </source>
</reference>
<keyword evidence="2" id="KW-0547">Nucleotide-binding</keyword>
<dbReference type="InterPro" id="IPR027417">
    <property type="entry name" value="P-loop_NTPase"/>
</dbReference>
<dbReference type="PROSITE" id="PS50893">
    <property type="entry name" value="ABC_TRANSPORTER_2"/>
    <property type="match status" value="1"/>
</dbReference>
<gene>
    <name evidence="5" type="ORF">IEZ25_13550</name>
</gene>
<dbReference type="Proteomes" id="UP000649289">
    <property type="component" value="Unassembled WGS sequence"/>
</dbReference>
<dbReference type="Pfam" id="PF00005">
    <property type="entry name" value="ABC_tran"/>
    <property type="match status" value="1"/>
</dbReference>
<evidence type="ECO:0000313" key="5">
    <source>
        <dbReference type="EMBL" id="MBD3915643.1"/>
    </source>
</evidence>
<organism evidence="5 6">
    <name type="scientific">Nocardioides hwasunensis</name>
    <dbReference type="NCBI Taxonomy" id="397258"/>
    <lineage>
        <taxon>Bacteria</taxon>
        <taxon>Bacillati</taxon>
        <taxon>Actinomycetota</taxon>
        <taxon>Actinomycetes</taxon>
        <taxon>Propionibacteriales</taxon>
        <taxon>Nocardioidaceae</taxon>
        <taxon>Nocardioides</taxon>
    </lineage>
</organism>
<dbReference type="SUPFAM" id="SSF52540">
    <property type="entry name" value="P-loop containing nucleoside triphosphate hydrolases"/>
    <property type="match status" value="1"/>
</dbReference>
<dbReference type="PANTHER" id="PTHR24220:SF685">
    <property type="entry name" value="ABC TRANSPORTER RELATED"/>
    <property type="match status" value="1"/>
</dbReference>
<dbReference type="SMART" id="SM00382">
    <property type="entry name" value="AAA"/>
    <property type="match status" value="1"/>
</dbReference>
<accession>A0ABR8MHV0</accession>
<dbReference type="InterPro" id="IPR003593">
    <property type="entry name" value="AAA+_ATPase"/>
</dbReference>
<feature type="domain" description="ABC transporter" evidence="4">
    <location>
        <begin position="30"/>
        <end position="264"/>
    </location>
</feature>
<evidence type="ECO:0000313" key="6">
    <source>
        <dbReference type="Proteomes" id="UP000649289"/>
    </source>
</evidence>
<dbReference type="RefSeq" id="WP_191199969.1">
    <property type="nucleotide sequence ID" value="NZ_BAAAPA010000007.1"/>
</dbReference>
<evidence type="ECO:0000256" key="3">
    <source>
        <dbReference type="ARBA" id="ARBA00022840"/>
    </source>
</evidence>
<name>A0ABR8MHV0_9ACTN</name>
<dbReference type="InterPro" id="IPR003439">
    <property type="entry name" value="ABC_transporter-like_ATP-bd"/>
</dbReference>